<feature type="compositionally biased region" description="Basic and acidic residues" evidence="1">
    <location>
        <begin position="96"/>
        <end position="118"/>
    </location>
</feature>
<evidence type="ECO:0000313" key="2">
    <source>
        <dbReference type="EMBL" id="CAI8616790.1"/>
    </source>
</evidence>
<keyword evidence="3" id="KW-1185">Reference proteome</keyword>
<reference evidence="2 3" key="1">
    <citation type="submission" date="2023-01" db="EMBL/GenBank/DDBJ databases">
        <authorList>
            <person name="Kreplak J."/>
        </authorList>
    </citation>
    <scope>NUCLEOTIDE SEQUENCE [LARGE SCALE GENOMIC DNA]</scope>
</reference>
<dbReference type="AlphaFoldDB" id="A0AAV1B212"/>
<organism evidence="2 3">
    <name type="scientific">Vicia faba</name>
    <name type="common">Broad bean</name>
    <name type="synonym">Faba vulgaris</name>
    <dbReference type="NCBI Taxonomy" id="3906"/>
    <lineage>
        <taxon>Eukaryota</taxon>
        <taxon>Viridiplantae</taxon>
        <taxon>Streptophyta</taxon>
        <taxon>Embryophyta</taxon>
        <taxon>Tracheophyta</taxon>
        <taxon>Spermatophyta</taxon>
        <taxon>Magnoliopsida</taxon>
        <taxon>eudicotyledons</taxon>
        <taxon>Gunneridae</taxon>
        <taxon>Pentapetalae</taxon>
        <taxon>rosids</taxon>
        <taxon>fabids</taxon>
        <taxon>Fabales</taxon>
        <taxon>Fabaceae</taxon>
        <taxon>Papilionoideae</taxon>
        <taxon>50 kb inversion clade</taxon>
        <taxon>NPAAA clade</taxon>
        <taxon>Hologalegina</taxon>
        <taxon>IRL clade</taxon>
        <taxon>Fabeae</taxon>
        <taxon>Vicia</taxon>
    </lineage>
</organism>
<sequence>MRNGTMQLLTTLLLAKHYNLCPIISNPPFWTPTILGMKRQLPPWMMPKVVASSHVTNSANVVEANCSTQNGDISAVNAGKIDHKKVASKRKLNSKAKCEDKGKVNQDQRNESGDNVTEKKKKKSIVSRDSAPRRSTKKGKALEDLGRDSSDHDHECQVQASSDDDDVELTVEDLMAIAEQYVKDYKDKEMQEAVGRQGEQKGQLLATMEAATTLDSSRENKKSSSLERDDLYTFAPTAGEVIPTSTSQIDHPAQNMLEVFLGPLLKTTLEKEENWRRENLS</sequence>
<feature type="region of interest" description="Disordered" evidence="1">
    <location>
        <begin position="85"/>
        <end position="167"/>
    </location>
</feature>
<dbReference type="Proteomes" id="UP001157006">
    <property type="component" value="Chromosome 6"/>
</dbReference>
<dbReference type="PANTHER" id="PTHR36756:SF1">
    <property type="entry name" value="EXPRESSED PROTEIN"/>
    <property type="match status" value="1"/>
</dbReference>
<dbReference type="EMBL" id="OX451741">
    <property type="protein sequence ID" value="CAI8616790.1"/>
    <property type="molecule type" value="Genomic_DNA"/>
</dbReference>
<proteinExistence type="predicted"/>
<evidence type="ECO:0000313" key="3">
    <source>
        <dbReference type="Proteomes" id="UP001157006"/>
    </source>
</evidence>
<dbReference type="PANTHER" id="PTHR36756">
    <property type="entry name" value="EXPRESSED PROTEIN"/>
    <property type="match status" value="1"/>
</dbReference>
<accession>A0AAV1B212</accession>
<name>A0AAV1B212_VICFA</name>
<protein>
    <submittedName>
        <fullName evidence="2">Uncharacterized protein</fullName>
    </submittedName>
</protein>
<evidence type="ECO:0000256" key="1">
    <source>
        <dbReference type="SAM" id="MobiDB-lite"/>
    </source>
</evidence>
<feature type="compositionally biased region" description="Basic and acidic residues" evidence="1">
    <location>
        <begin position="140"/>
        <end position="156"/>
    </location>
</feature>
<gene>
    <name evidence="2" type="ORF">VFH_VI045360</name>
</gene>